<reference evidence="4" key="5">
    <citation type="submission" date="2025-05" db="UniProtKB">
        <authorList>
            <consortium name="Ensembl"/>
        </authorList>
    </citation>
    <scope>IDENTIFICATION</scope>
</reference>
<proteinExistence type="evidence at transcript level"/>
<dbReference type="PROSITE" id="PS51421">
    <property type="entry name" value="RAS"/>
    <property type="match status" value="1"/>
</dbReference>
<accession>F7AV73</accession>
<keyword evidence="3" id="KW-0378">Hydrolase</keyword>
<accession>A0A1W2VNL4</accession>
<organism evidence="3">
    <name type="scientific">Ciona intestinalis</name>
    <name type="common">Transparent sea squirt</name>
    <name type="synonym">Ascidia intestinalis</name>
    <dbReference type="NCBI Taxonomy" id="7719"/>
    <lineage>
        <taxon>Eukaryota</taxon>
        <taxon>Metazoa</taxon>
        <taxon>Chordata</taxon>
        <taxon>Tunicata</taxon>
        <taxon>Ascidiacea</taxon>
        <taxon>Phlebobranchia</taxon>
        <taxon>Cionidae</taxon>
        <taxon>Ciona</taxon>
    </lineage>
</organism>
<dbReference type="Gene3D" id="3.40.50.300">
    <property type="entry name" value="P-loop containing nucleotide triphosphate hydrolases"/>
    <property type="match status" value="1"/>
</dbReference>
<sequence length="249" mass="27790">MERIPNDVKGAFPEQQPKIKCVIVGDGGCGKTSMLVVYTEGEFPEVYTPTVFENYSREVELNRKKAVLTLWDTAGQEDYDRLRPLSYNNADIIIICYDVTNLSSFQNVEIRWSPEIRHFCPHTPTMLVACKTDLRSQVNSDSISNSMTRSASMATTLTTTGVDLTEMTSSTLSVNSVRAEDGTDRHDDQAIVTTEMGEKMSKHINVNHFVECSAKDGTNIEQVFKLAIECVIKREAKVGPKNCCCCLLL</sequence>
<dbReference type="GO" id="GO:0032956">
    <property type="term" value="P:regulation of actin cytoskeleton organization"/>
    <property type="evidence" value="ECO:0000318"/>
    <property type="project" value="GO_Central"/>
</dbReference>
<dbReference type="OrthoDB" id="8830751at2759"/>
<dbReference type="CTD" id="388"/>
<dbReference type="Ensembl" id="ENSCINT00000023595.2">
    <property type="protein sequence ID" value="ENSCINP00000023349.2"/>
    <property type="gene ID" value="ENSCING00000007565.3"/>
</dbReference>
<dbReference type="Pfam" id="PF00071">
    <property type="entry name" value="Ras"/>
    <property type="match status" value="1"/>
</dbReference>
<dbReference type="InterPro" id="IPR027417">
    <property type="entry name" value="P-loop_NTPase"/>
</dbReference>
<dbReference type="Proteomes" id="UP000008144">
    <property type="component" value="Chromosome 1"/>
</dbReference>
<dbReference type="STRING" id="7719.ENSCINP00000023349"/>
<dbReference type="GO" id="GO:0007015">
    <property type="term" value="P:actin filament organization"/>
    <property type="evidence" value="ECO:0000318"/>
    <property type="project" value="GO_Central"/>
</dbReference>
<dbReference type="OMA" id="ICYDVIC"/>
<dbReference type="GO" id="GO:0005525">
    <property type="term" value="F:GTP binding"/>
    <property type="evidence" value="ECO:0000318"/>
    <property type="project" value="GO_Central"/>
</dbReference>
<protein>
    <submittedName>
        <fullName evidence="3 4">Rif protein</fullName>
        <ecNumber evidence="3">3.6.1.47</ecNumber>
    </submittedName>
</protein>
<dbReference type="GO" id="GO:0005829">
    <property type="term" value="C:cytosol"/>
    <property type="evidence" value="ECO:0000318"/>
    <property type="project" value="GO_Central"/>
</dbReference>
<dbReference type="SMART" id="SM00176">
    <property type="entry name" value="RAN"/>
    <property type="match status" value="1"/>
</dbReference>
<dbReference type="GO" id="GO:0007165">
    <property type="term" value="P:signal transduction"/>
    <property type="evidence" value="ECO:0000318"/>
    <property type="project" value="GO_Central"/>
</dbReference>
<dbReference type="AlphaFoldDB" id="Q7YT71"/>
<dbReference type="GeneID" id="445703"/>
<evidence type="ECO:0000256" key="1">
    <source>
        <dbReference type="ARBA" id="ARBA00022741"/>
    </source>
</evidence>
<keyword evidence="5" id="KW-1185">Reference proteome</keyword>
<accession>Q7YT71</accession>
<dbReference type="PROSITE" id="PS51420">
    <property type="entry name" value="RHO"/>
    <property type="match status" value="1"/>
</dbReference>
<evidence type="ECO:0000313" key="3">
    <source>
        <dbReference type="EMBL" id="CAD48482.1"/>
    </source>
</evidence>
<dbReference type="InterPro" id="IPR003578">
    <property type="entry name" value="Small_GTPase_Rho"/>
</dbReference>
<dbReference type="PANTHER" id="PTHR24072">
    <property type="entry name" value="RHO FAMILY GTPASE"/>
    <property type="match status" value="1"/>
</dbReference>
<dbReference type="KEGG" id="cin:445703"/>
<dbReference type="GO" id="GO:0007264">
    <property type="term" value="P:small GTPase-mediated signal transduction"/>
    <property type="evidence" value="ECO:0007669"/>
    <property type="project" value="InterPro"/>
</dbReference>
<dbReference type="HOGENOM" id="CLU_041217_21_3_1"/>
<dbReference type="InterPro" id="IPR005225">
    <property type="entry name" value="Small_GTP-bd"/>
</dbReference>
<dbReference type="GO" id="GO:0016477">
    <property type="term" value="P:cell migration"/>
    <property type="evidence" value="ECO:0000318"/>
    <property type="project" value="GO_Central"/>
</dbReference>
<gene>
    <name evidence="4" type="primary">rhob</name>
</gene>
<reference evidence="4" key="4">
    <citation type="journal article" date="2008" name="Genome Biol.">
        <title>Improved genome assembly and evidence-based global gene model set for the chordate Ciona intestinalis: new insight into intron and operon populations.</title>
        <authorList>
            <person name="Satou Y."/>
            <person name="Mineta K."/>
            <person name="Ogasawara M."/>
            <person name="Sasakura Y."/>
            <person name="Shoguchi E."/>
            <person name="Ueno K."/>
            <person name="Yamada L."/>
            <person name="Matsumoto J."/>
            <person name="Wasserscheid J."/>
            <person name="Dewar K."/>
            <person name="Wiley G.B."/>
            <person name="Macmil S.L."/>
            <person name="Roe B.A."/>
            <person name="Zeller R.W."/>
            <person name="Hastings K.E."/>
            <person name="Lemaire P."/>
            <person name="Lindquist E."/>
            <person name="Endo T."/>
            <person name="Hotta K."/>
            <person name="Inaba K."/>
        </authorList>
    </citation>
    <scope>NUCLEOTIDE SEQUENCE [LARGE SCALE GENOMIC DNA]</scope>
    <source>
        <strain evidence="4">wild type</strain>
    </source>
</reference>
<dbReference type="CDD" id="cd04132">
    <property type="entry name" value="Rho4_like"/>
    <property type="match status" value="1"/>
</dbReference>
<dbReference type="PRINTS" id="PR00449">
    <property type="entry name" value="RASTRNSFRMNG"/>
</dbReference>
<dbReference type="GO" id="GO:0019901">
    <property type="term" value="F:protein kinase binding"/>
    <property type="evidence" value="ECO:0000318"/>
    <property type="project" value="GO_Central"/>
</dbReference>
<dbReference type="EMBL" id="AJ508675">
    <property type="protein sequence ID" value="CAD48482.1"/>
    <property type="molecule type" value="mRNA"/>
</dbReference>
<dbReference type="RefSeq" id="NP_001027944.1">
    <property type="nucleotide sequence ID" value="NM_001032772.1"/>
</dbReference>
<dbReference type="SMART" id="SM00175">
    <property type="entry name" value="RAB"/>
    <property type="match status" value="1"/>
</dbReference>
<evidence type="ECO:0000313" key="4">
    <source>
        <dbReference type="Ensembl" id="ENSCINP00000023349.2"/>
    </source>
</evidence>
<keyword evidence="1" id="KW-0547">Nucleotide-binding</keyword>
<dbReference type="SMART" id="SM00173">
    <property type="entry name" value="RAS"/>
    <property type="match status" value="1"/>
</dbReference>
<reference evidence="5" key="1">
    <citation type="journal article" date="2002" name="Science">
        <title>The draft genome of Ciona intestinalis: insights into chordate and vertebrate origins.</title>
        <authorList>
            <person name="Dehal P."/>
            <person name="Satou Y."/>
            <person name="Campbell R.K."/>
            <person name="Chapman J."/>
            <person name="Degnan B."/>
            <person name="De Tomaso A."/>
            <person name="Davidson B."/>
            <person name="Di Gregorio A."/>
            <person name="Gelpke M."/>
            <person name="Goodstein D.M."/>
            <person name="Harafuji N."/>
            <person name="Hastings K.E."/>
            <person name="Ho I."/>
            <person name="Hotta K."/>
            <person name="Huang W."/>
            <person name="Kawashima T."/>
            <person name="Lemaire P."/>
            <person name="Martinez D."/>
            <person name="Meinertzhagen I.A."/>
            <person name="Necula S."/>
            <person name="Nonaka M."/>
            <person name="Putnam N."/>
            <person name="Rash S."/>
            <person name="Saiga H."/>
            <person name="Satake M."/>
            <person name="Terry A."/>
            <person name="Yamada L."/>
            <person name="Wang H.G."/>
            <person name="Awazu S."/>
            <person name="Azumi K."/>
            <person name="Boore J."/>
            <person name="Branno M."/>
            <person name="Chin-Bow S."/>
            <person name="DeSantis R."/>
            <person name="Doyle S."/>
            <person name="Francino P."/>
            <person name="Keys D.N."/>
            <person name="Haga S."/>
            <person name="Hayashi H."/>
            <person name="Hino K."/>
            <person name="Imai K.S."/>
            <person name="Inaba K."/>
            <person name="Kano S."/>
            <person name="Kobayashi K."/>
            <person name="Kobayashi M."/>
            <person name="Lee B.I."/>
            <person name="Makabe K.W."/>
            <person name="Manohar C."/>
            <person name="Matassi G."/>
            <person name="Medina M."/>
            <person name="Mochizuki Y."/>
            <person name="Mount S."/>
            <person name="Morishita T."/>
            <person name="Miura S."/>
            <person name="Nakayama A."/>
            <person name="Nishizaka S."/>
            <person name="Nomoto H."/>
            <person name="Ohta F."/>
            <person name="Oishi K."/>
            <person name="Rigoutsos I."/>
            <person name="Sano M."/>
            <person name="Sasaki A."/>
            <person name="Sasakura Y."/>
            <person name="Shoguchi E."/>
            <person name="Shin-i T."/>
            <person name="Spagnuolo A."/>
            <person name="Stainier D."/>
            <person name="Suzuki M.M."/>
            <person name="Tassy O."/>
            <person name="Takatori N."/>
            <person name="Tokuoka M."/>
            <person name="Yagi K."/>
            <person name="Yoshizaki F."/>
            <person name="Wada S."/>
            <person name="Zhang C."/>
            <person name="Hyatt P.D."/>
            <person name="Larimer F."/>
            <person name="Detter C."/>
            <person name="Doggett N."/>
            <person name="Glavina T."/>
            <person name="Hawkins T."/>
            <person name="Richardson P."/>
            <person name="Lucas S."/>
            <person name="Kohara Y."/>
            <person name="Levine M."/>
            <person name="Satoh N."/>
            <person name="Rokhsar D.S."/>
        </authorList>
    </citation>
    <scope>NUCLEOTIDE SEQUENCE [LARGE SCALE GENOMIC DNA]</scope>
</reference>
<dbReference type="EMBL" id="EAAA01000350">
    <property type="status" value="NOT_ANNOTATED_CDS"/>
    <property type="molecule type" value="Genomic_DNA"/>
</dbReference>
<keyword evidence="2" id="KW-0342">GTP-binding</keyword>
<dbReference type="SUPFAM" id="SSF52540">
    <property type="entry name" value="P-loop containing nucleoside triphosphate hydrolases"/>
    <property type="match status" value="1"/>
</dbReference>
<dbReference type="GeneTree" id="ENSGT00940000172016"/>
<evidence type="ECO:0000313" key="5">
    <source>
        <dbReference type="Proteomes" id="UP000008144"/>
    </source>
</evidence>
<dbReference type="NCBIfam" id="TIGR00231">
    <property type="entry name" value="small_GTP"/>
    <property type="match status" value="1"/>
</dbReference>
<dbReference type="GO" id="GO:0003924">
    <property type="term" value="F:GTPase activity"/>
    <property type="evidence" value="ECO:0000318"/>
    <property type="project" value="GO_Central"/>
</dbReference>
<dbReference type="SMART" id="SM00174">
    <property type="entry name" value="RHO"/>
    <property type="match status" value="1"/>
</dbReference>
<dbReference type="GO" id="GO:0005886">
    <property type="term" value="C:plasma membrane"/>
    <property type="evidence" value="ECO:0000318"/>
    <property type="project" value="GO_Central"/>
</dbReference>
<reference evidence="3" key="2">
    <citation type="submission" date="2002-09" db="EMBL/GenBank/DDBJ databases">
        <authorList>
            <person name="Fort P.P."/>
        </authorList>
    </citation>
    <scope>NUCLEOTIDE SEQUENCE</scope>
    <source>
        <tissue evidence="3">Mixed tissue</tissue>
    </source>
</reference>
<name>Q7YT71_CIOIN</name>
<dbReference type="InterPro" id="IPR001806">
    <property type="entry name" value="Small_GTPase"/>
</dbReference>
<dbReference type="PROSITE" id="PS51419">
    <property type="entry name" value="RAB"/>
    <property type="match status" value="1"/>
</dbReference>
<evidence type="ECO:0000256" key="2">
    <source>
        <dbReference type="ARBA" id="ARBA00023134"/>
    </source>
</evidence>
<reference evidence="3" key="3">
    <citation type="journal article" date="2003" name="Biol. Cell">
        <title>Ascidians as a vertebrate-like model organism for physiological studies of Rho GTPase signaling.</title>
        <authorList>
            <person name="Philips A."/>
            <person name="Blein M."/>
            <person name="Robert A."/>
            <person name="Chambon J.P."/>
            <person name="Baghdiguian S."/>
            <person name="Weill M."/>
            <person name="Fort P."/>
        </authorList>
    </citation>
    <scope>NUCLEOTIDE SEQUENCE</scope>
    <source>
        <tissue evidence="3">Mixed tissue</tissue>
    </source>
</reference>
<dbReference type="EC" id="3.6.1.47" evidence="3"/>